<protein>
    <recommendedName>
        <fullName evidence="19">ATP-dependent target DNA activator B</fullName>
    </recommendedName>
    <alternativeName>
        <fullName evidence="20">Gene product B</fullName>
    </alternativeName>
    <alternativeName>
        <fullName evidence="21">MuB</fullName>
    </alternativeName>
</protein>
<dbReference type="GO" id="GO:0039693">
    <property type="term" value="P:viral DNA genome replication"/>
    <property type="evidence" value="ECO:0007669"/>
    <property type="project" value="UniProtKB-KW"/>
</dbReference>
<name>A0A0C4UQR3_9CAUD</name>
<feature type="domain" description="ORC1/DEAH AAA+ ATPase" evidence="23">
    <location>
        <begin position="92"/>
        <end position="205"/>
    </location>
</feature>
<dbReference type="SUPFAM" id="SSF47986">
    <property type="entry name" value="DEATH domain"/>
    <property type="match status" value="1"/>
</dbReference>
<dbReference type="GO" id="GO:0016887">
    <property type="term" value="F:ATP hydrolysis activity"/>
    <property type="evidence" value="ECO:0007669"/>
    <property type="project" value="InterPro"/>
</dbReference>
<dbReference type="FunFam" id="3.40.50.300:FF:002149">
    <property type="entry name" value="DNA transposition protein (GpB)"/>
    <property type="match status" value="1"/>
</dbReference>
<evidence type="ECO:0000256" key="20">
    <source>
        <dbReference type="ARBA" id="ARBA00080210"/>
    </source>
</evidence>
<comment type="cofactor">
    <cofactor evidence="1">
        <name>Mg(2+)</name>
        <dbReference type="ChEBI" id="CHEBI:18420"/>
    </cofactor>
</comment>
<keyword evidence="25" id="KW-1185">Reference proteome</keyword>
<dbReference type="Gene3D" id="1.10.1180.10">
    <property type="entry name" value="B transposition protein, C-terminal domain"/>
    <property type="match status" value="1"/>
</dbReference>
<comment type="catalytic activity">
    <reaction evidence="16">
        <text>ATP + H2O = ADP + phosphate + H(+)</text>
        <dbReference type="Rhea" id="RHEA:13065"/>
        <dbReference type="ChEBI" id="CHEBI:15377"/>
        <dbReference type="ChEBI" id="CHEBI:15378"/>
        <dbReference type="ChEBI" id="CHEBI:30616"/>
        <dbReference type="ChEBI" id="CHEBI:43474"/>
        <dbReference type="ChEBI" id="CHEBI:456216"/>
    </reaction>
</comment>
<evidence type="ECO:0000256" key="7">
    <source>
        <dbReference type="ARBA" id="ARBA00022723"/>
    </source>
</evidence>
<evidence type="ECO:0000256" key="10">
    <source>
        <dbReference type="ARBA" id="ARBA00022840"/>
    </source>
</evidence>
<dbReference type="Pfam" id="PF13401">
    <property type="entry name" value="AAA_22"/>
    <property type="match status" value="1"/>
</dbReference>
<sequence length="312" mass="35065">MNISDIRAGLRTLVENEETTFKQIALESGLSTGTISSFINDKYNGDNERVLQMLQRWLEKYHAVAELPEPPRFVETQTVKQIWTSMRFASLTESIAVVCGNPGVGKTEAAREYRRTNNNVWMITITPSCASVLECLTELAFELGMNDAPRRKGPLSRALRRRLEGTQGLVIIDEADHLGTEALEELRLLQESTHIGLVLMGNHRVYSNMTGGNRTVEFARLFSRIAKPTAINKTKKADVKAIADAWHINGEKELELLQQIAQKPGALRILNHSLRLAAMTAHGKGERVNEDYLRQAFRELDLDVDISTLLRN</sequence>
<keyword evidence="9" id="KW-0378">Hydrolase</keyword>
<dbReference type="Proteomes" id="UP000032404">
    <property type="component" value="Segment"/>
</dbReference>
<evidence type="ECO:0000256" key="15">
    <source>
        <dbReference type="ARBA" id="ARBA00023200"/>
    </source>
</evidence>
<evidence type="ECO:0000259" key="23">
    <source>
        <dbReference type="Pfam" id="PF13401"/>
    </source>
</evidence>
<evidence type="ECO:0000256" key="6">
    <source>
        <dbReference type="ARBA" id="ARBA00022705"/>
    </source>
</evidence>
<proteinExistence type="inferred from homology"/>
<dbReference type="InterPro" id="IPR009084">
    <property type="entry name" value="B_transpositn_C"/>
</dbReference>
<evidence type="ECO:0000256" key="11">
    <source>
        <dbReference type="ARBA" id="ARBA00022842"/>
    </source>
</evidence>
<dbReference type="GO" id="GO:0003677">
    <property type="term" value="F:DNA binding"/>
    <property type="evidence" value="ECO:0007669"/>
    <property type="project" value="UniProtKB-KW"/>
</dbReference>
<evidence type="ECO:0000256" key="19">
    <source>
        <dbReference type="ARBA" id="ARBA00069820"/>
    </source>
</evidence>
<keyword evidence="7" id="KW-0479">Metal-binding</keyword>
<dbReference type="KEGG" id="vg:24724631"/>
<evidence type="ECO:0000256" key="21">
    <source>
        <dbReference type="ARBA" id="ARBA00081031"/>
    </source>
</evidence>
<dbReference type="GO" id="GO:0015074">
    <property type="term" value="P:DNA integration"/>
    <property type="evidence" value="ECO:0007669"/>
    <property type="project" value="UniProtKB-KW"/>
</dbReference>
<evidence type="ECO:0000256" key="3">
    <source>
        <dbReference type="ARBA" id="ARBA00006914"/>
    </source>
</evidence>
<keyword evidence="15" id="KW-1035">Host cytoplasm</keyword>
<evidence type="ECO:0000256" key="4">
    <source>
        <dbReference type="ARBA" id="ARBA00022518"/>
    </source>
</evidence>
<dbReference type="GO" id="GO:0030430">
    <property type="term" value="C:host cell cytoplasm"/>
    <property type="evidence" value="ECO:0007669"/>
    <property type="project" value="UniProtKB-SubCell"/>
</dbReference>
<evidence type="ECO:0000259" key="22">
    <source>
        <dbReference type="Pfam" id="PF09077"/>
    </source>
</evidence>
<dbReference type="Gene3D" id="1.10.260.40">
    <property type="entry name" value="lambda repressor-like DNA-binding domains"/>
    <property type="match status" value="1"/>
</dbReference>
<evidence type="ECO:0000256" key="9">
    <source>
        <dbReference type="ARBA" id="ARBA00022801"/>
    </source>
</evidence>
<evidence type="ECO:0000256" key="8">
    <source>
        <dbReference type="ARBA" id="ARBA00022741"/>
    </source>
</evidence>
<accession>A0A0C4UQR3</accession>
<evidence type="ECO:0000256" key="1">
    <source>
        <dbReference type="ARBA" id="ARBA00001946"/>
    </source>
</evidence>
<dbReference type="GO" id="GO:0006313">
    <property type="term" value="P:DNA transposition"/>
    <property type="evidence" value="ECO:0007669"/>
    <property type="project" value="InterPro"/>
</dbReference>
<evidence type="ECO:0000256" key="2">
    <source>
        <dbReference type="ARBA" id="ARBA00004192"/>
    </source>
</evidence>
<dbReference type="OrthoDB" id="4614at10239"/>
<keyword evidence="6" id="KW-0235">DNA replication</keyword>
<keyword evidence="10" id="KW-0067">ATP-binding</keyword>
<reference evidence="24 25" key="1">
    <citation type="journal article" date="2015" name="PLoS ONE">
        <title>Identification and Molecular Characterisation of a Novel Mu-Like Bacteriophage, SfMu, of Shigella flexneri.</title>
        <authorList>
            <person name="Jakhetia R."/>
            <person name="Verma N."/>
        </authorList>
    </citation>
    <scope>NUCLEOTIDE SEQUENCE [LARGE SCALE GENOMIC DNA]</scope>
</reference>
<dbReference type="InterPro" id="IPR036733">
    <property type="entry name" value="B_transposit_C_sf"/>
</dbReference>
<dbReference type="GO" id="GO:0005524">
    <property type="term" value="F:ATP binding"/>
    <property type="evidence" value="ECO:0007669"/>
    <property type="project" value="UniProtKB-KW"/>
</dbReference>
<dbReference type="EMBL" id="KP010268">
    <property type="protein sequence ID" value="AIY32303.1"/>
    <property type="molecule type" value="Genomic_DNA"/>
</dbReference>
<dbReference type="InterPro" id="IPR010982">
    <property type="entry name" value="Lambda_DNA-bd_dom_sf"/>
</dbReference>
<keyword evidence="5" id="KW-0815">Transposition</keyword>
<evidence type="ECO:0000256" key="14">
    <source>
        <dbReference type="ARBA" id="ARBA00023125"/>
    </source>
</evidence>
<evidence type="ECO:0000256" key="17">
    <source>
        <dbReference type="ARBA" id="ARBA00055686"/>
    </source>
</evidence>
<dbReference type="InterPro" id="IPR052026">
    <property type="entry name" value="ExeA_AAA_ATPase_DNA-bind"/>
</dbReference>
<evidence type="ECO:0000256" key="13">
    <source>
        <dbReference type="ARBA" id="ARBA00023109"/>
    </source>
</evidence>
<dbReference type="SUPFAM" id="SSF52540">
    <property type="entry name" value="P-loop containing nucleoside triphosphate hydrolases"/>
    <property type="match status" value="1"/>
</dbReference>
<keyword evidence="8" id="KW-0547">Nucleotide-binding</keyword>
<dbReference type="FunFam" id="1.10.1180.10:FF:000001">
    <property type="entry name" value="DNA transposition protein (GpB)"/>
    <property type="match status" value="1"/>
</dbReference>
<comment type="function">
    <text evidence="17">Selects the target DNA sites for transposition. Recruits DDE-recombinase A to the target sites and catalytically activates it. Displays non-specific DNA-binding properties. Polymerizes as helical filaments around the DNA. Coating of the DNA by the target DNA activator B might play a role in favoring target-primed replication over integration. Prevents self-integration into an integrated copy of the viral genome. This mechanism is called target immunity and is achieved by two mechanisms: first, the target DNA activator B dissociates from the viral genome ends upon interaction in cis with DDE-recombinase A, which makes the viral genome ends a poor target for new insertions. Second, the interior of the viral genome may also be protected from integration events by the target DNA activator B being strongly bound throughout the whole viral genome.</text>
</comment>
<evidence type="ECO:0000256" key="12">
    <source>
        <dbReference type="ARBA" id="ARBA00022908"/>
    </source>
</evidence>
<dbReference type="GeneID" id="24724631"/>
<dbReference type="Pfam" id="PF09077">
    <property type="entry name" value="Phage-MuB_C"/>
    <property type="match status" value="1"/>
</dbReference>
<dbReference type="PANTHER" id="PTHR35894:SF5">
    <property type="entry name" value="MU-LIKE PROPHAGE FLUMU DNA TRANSPOSITION PROTEIN B"/>
    <property type="match status" value="1"/>
</dbReference>
<feature type="domain" description="B transposition protein C-terminal" evidence="22">
    <location>
        <begin position="223"/>
        <end position="300"/>
    </location>
</feature>
<evidence type="ECO:0000313" key="25">
    <source>
        <dbReference type="Proteomes" id="UP000032404"/>
    </source>
</evidence>
<dbReference type="Gene3D" id="3.40.50.300">
    <property type="entry name" value="P-loop containing nucleotide triphosphate hydrolases"/>
    <property type="match status" value="1"/>
</dbReference>
<evidence type="ECO:0000256" key="18">
    <source>
        <dbReference type="ARBA" id="ARBA00063017"/>
    </source>
</evidence>
<organism evidence="24 25">
    <name type="scientific">Shigella phage SfMu</name>
    <dbReference type="NCBI Taxonomy" id="1567022"/>
    <lineage>
        <taxon>Viruses</taxon>
        <taxon>Duplodnaviria</taxon>
        <taxon>Heunggongvirae</taxon>
        <taxon>Uroviricota</taxon>
        <taxon>Caudoviricetes</taxon>
        <taxon>Muvirus</taxon>
        <taxon>Muvirus SfMu</taxon>
    </lineage>
</organism>
<keyword evidence="14" id="KW-0238">DNA-binding</keyword>
<dbReference type="InterPro" id="IPR027417">
    <property type="entry name" value="P-loop_NTPase"/>
</dbReference>
<evidence type="ECO:0000256" key="5">
    <source>
        <dbReference type="ARBA" id="ARBA00022578"/>
    </source>
</evidence>
<dbReference type="PANTHER" id="PTHR35894">
    <property type="entry name" value="GENERAL SECRETION PATHWAY PROTEIN A-RELATED"/>
    <property type="match status" value="1"/>
</dbReference>
<dbReference type="GO" id="GO:0046872">
    <property type="term" value="F:metal ion binding"/>
    <property type="evidence" value="ECO:0007669"/>
    <property type="project" value="UniProtKB-KW"/>
</dbReference>
<keyword evidence="13" id="KW-1194">Viral DNA replication</keyword>
<keyword evidence="12" id="KW-0229">DNA integration</keyword>
<gene>
    <name evidence="24" type="ORF">SfMu_04</name>
</gene>
<keyword evidence="11" id="KW-0460">Magnesium</keyword>
<comment type="subcellular location">
    <subcellularLocation>
        <location evidence="2">Host cytoplasm</location>
    </subcellularLocation>
</comment>
<dbReference type="SUPFAM" id="SSF47681">
    <property type="entry name" value="C-terminal domain of B transposition protein"/>
    <property type="match status" value="1"/>
</dbReference>
<dbReference type="RefSeq" id="YP_009152190.1">
    <property type="nucleotide sequence ID" value="NC_027382.1"/>
</dbReference>
<dbReference type="InterPro" id="IPR011029">
    <property type="entry name" value="DEATH-like_dom_sf"/>
</dbReference>
<comment type="subunit">
    <text evidence="18">Homomultimer. Polymerizes in presence of ATP, preferentially on DNA. ATP hydrolysis triggers polymers dissassembly. Interacts with DDE-recombinase A; this interaction stimulates the catalytic activity of the latter as well as the ATPase activity of MuB followed by its dissociation from DNA.</text>
</comment>
<dbReference type="InterPro" id="IPR049945">
    <property type="entry name" value="AAA_22"/>
</dbReference>
<evidence type="ECO:0000313" key="24">
    <source>
        <dbReference type="EMBL" id="AIY32303.1"/>
    </source>
</evidence>
<keyword evidence="4" id="KW-0244">Early protein</keyword>
<dbReference type="GO" id="GO:0006260">
    <property type="term" value="P:DNA replication"/>
    <property type="evidence" value="ECO:0007669"/>
    <property type="project" value="UniProtKB-KW"/>
</dbReference>
<comment type="similarity">
    <text evidence="3">Belongs to the AAA ATPase family.</text>
</comment>
<evidence type="ECO:0000256" key="16">
    <source>
        <dbReference type="ARBA" id="ARBA00049360"/>
    </source>
</evidence>
<dbReference type="CDD" id="cd01670">
    <property type="entry name" value="Death"/>
    <property type="match status" value="1"/>
</dbReference>